<sequence>MKHDLLGFSKETLAGSFSSLNGEWIETRSISHQFRVCSVLSLL</sequence>
<gene>
    <name evidence="1" type="ORF">LEP1GSC008_0254</name>
</gene>
<dbReference type="Proteomes" id="UP000011980">
    <property type="component" value="Unassembled WGS sequence"/>
</dbReference>
<accession>M6FDG2</accession>
<reference evidence="1 2" key="1">
    <citation type="submission" date="2013-01" db="EMBL/GenBank/DDBJ databases">
        <authorList>
            <person name="Harkins D.M."/>
            <person name="Durkin A.S."/>
            <person name="Brinkac L.M."/>
            <person name="Haft D.H."/>
            <person name="Selengut J.D."/>
            <person name="Sanka R."/>
            <person name="DePew J."/>
            <person name="Purushe J."/>
            <person name="Galloway R.L."/>
            <person name="Vinetz J.M."/>
            <person name="Sutton G.G."/>
            <person name="Nierman W.C."/>
            <person name="Fouts D.E."/>
        </authorList>
    </citation>
    <scope>NUCLEOTIDE SEQUENCE [LARGE SCALE GENOMIC DNA]</scope>
    <source>
        <strain evidence="1 2">Nikolaevo</strain>
    </source>
</reference>
<comment type="caution">
    <text evidence="1">The sequence shown here is derived from an EMBL/GenBank/DDBJ whole genome shotgun (WGS) entry which is preliminary data.</text>
</comment>
<proteinExistence type="predicted"/>
<protein>
    <submittedName>
        <fullName evidence="1">Uncharacterized protein</fullName>
    </submittedName>
</protein>
<evidence type="ECO:0000313" key="2">
    <source>
        <dbReference type="Proteomes" id="UP000011980"/>
    </source>
</evidence>
<evidence type="ECO:0000313" key="1">
    <source>
        <dbReference type="EMBL" id="EMK24069.1"/>
    </source>
</evidence>
<dbReference type="EMBL" id="ANCE01000113">
    <property type="protein sequence ID" value="EMK24069.1"/>
    <property type="molecule type" value="Genomic_DNA"/>
</dbReference>
<dbReference type="PATRIC" id="fig|1240687.3.peg.2424"/>
<name>M6FDG2_9LEPT</name>
<organism evidence="1 2">
    <name type="scientific">Leptospira kirschneri serovar Bulgarica str. Nikolaevo</name>
    <dbReference type="NCBI Taxonomy" id="1240687"/>
    <lineage>
        <taxon>Bacteria</taxon>
        <taxon>Pseudomonadati</taxon>
        <taxon>Spirochaetota</taxon>
        <taxon>Spirochaetia</taxon>
        <taxon>Leptospirales</taxon>
        <taxon>Leptospiraceae</taxon>
        <taxon>Leptospira</taxon>
    </lineage>
</organism>
<dbReference type="AlphaFoldDB" id="M6FDG2"/>